<feature type="compositionally biased region" description="Basic and acidic residues" evidence="1">
    <location>
        <begin position="21"/>
        <end position="35"/>
    </location>
</feature>
<evidence type="ECO:0000256" key="2">
    <source>
        <dbReference type="SAM" id="Phobius"/>
    </source>
</evidence>
<dbReference type="OrthoDB" id="292613at2157"/>
<accession>A0A0D6JNS0</accession>
<feature type="region of interest" description="Disordered" evidence="1">
    <location>
        <begin position="1"/>
        <end position="36"/>
    </location>
</feature>
<dbReference type="AlphaFoldDB" id="A0A0D6JNS0"/>
<feature type="transmembrane region" description="Helical" evidence="2">
    <location>
        <begin position="65"/>
        <end position="82"/>
    </location>
</feature>
<keyword evidence="2" id="KW-0472">Membrane</keyword>
<proteinExistence type="predicted"/>
<gene>
    <name evidence="4" type="ORF">BN996_01019</name>
</gene>
<feature type="transmembrane region" description="Helical" evidence="2">
    <location>
        <begin position="42"/>
        <end position="59"/>
    </location>
</feature>
<dbReference type="Pfam" id="PF26273">
    <property type="entry name" value="Gly_zipper"/>
    <property type="match status" value="1"/>
</dbReference>
<evidence type="ECO:0000313" key="5">
    <source>
        <dbReference type="Proteomes" id="UP000198902"/>
    </source>
</evidence>
<feature type="domain" description="Glycine zipper-like" evidence="3">
    <location>
        <begin position="35"/>
        <end position="84"/>
    </location>
</feature>
<name>A0A0D6JNS0_9EURY</name>
<keyword evidence="2" id="KW-0812">Transmembrane</keyword>
<evidence type="ECO:0000259" key="3">
    <source>
        <dbReference type="Pfam" id="PF26273"/>
    </source>
</evidence>
<keyword evidence="5" id="KW-1185">Reference proteome</keyword>
<evidence type="ECO:0000256" key="1">
    <source>
        <dbReference type="SAM" id="MobiDB-lite"/>
    </source>
</evidence>
<dbReference type="RefSeq" id="WP_089777445.1">
    <property type="nucleotide sequence ID" value="NZ_CABLRR010000002.1"/>
</dbReference>
<protein>
    <recommendedName>
        <fullName evidence="3">Glycine zipper-like domain-containing protein</fullName>
    </recommendedName>
</protein>
<organism evidence="4 5">
    <name type="scientific">Haloferax massiliensis</name>
    <dbReference type="NCBI Taxonomy" id="1476858"/>
    <lineage>
        <taxon>Archaea</taxon>
        <taxon>Methanobacteriati</taxon>
        <taxon>Methanobacteriota</taxon>
        <taxon>Stenosarchaea group</taxon>
        <taxon>Halobacteria</taxon>
        <taxon>Halobacteriales</taxon>
        <taxon>Haloferacaceae</taxon>
        <taxon>Haloferax</taxon>
    </lineage>
</organism>
<keyword evidence="2" id="KW-1133">Transmembrane helix</keyword>
<evidence type="ECO:0000313" key="4">
    <source>
        <dbReference type="EMBL" id="CQR49557.1"/>
    </source>
</evidence>
<dbReference type="InterPro" id="IPR058598">
    <property type="entry name" value="Gly_zipper-like_dom"/>
</dbReference>
<reference evidence="5" key="1">
    <citation type="submission" date="2015-03" db="EMBL/GenBank/DDBJ databases">
        <authorList>
            <person name="Urmite Genomes"/>
        </authorList>
    </citation>
    <scope>NUCLEOTIDE SEQUENCE [LARGE SCALE GENOMIC DNA]</scope>
    <source>
        <strain evidence="5">Arc-Hr</strain>
    </source>
</reference>
<sequence>MSQETFTLSAESAQRQSYGEPADRVTVDSDDHEGSSHSAEQFGIGLAIGFLLGGVAGVIGNSLPIGVMLGLTFGVVLGVYLMEHR</sequence>
<feature type="compositionally biased region" description="Polar residues" evidence="1">
    <location>
        <begin position="1"/>
        <end position="17"/>
    </location>
</feature>
<dbReference type="EMBL" id="CSTE01000002">
    <property type="protein sequence ID" value="CQR49557.1"/>
    <property type="molecule type" value="Genomic_DNA"/>
</dbReference>
<dbReference type="Proteomes" id="UP000198902">
    <property type="component" value="Unassembled WGS sequence"/>
</dbReference>